<evidence type="ECO:0000256" key="1">
    <source>
        <dbReference type="SAM" id="MobiDB-lite"/>
    </source>
</evidence>
<protein>
    <submittedName>
        <fullName evidence="2">Uncharacterized protein</fullName>
    </submittedName>
</protein>
<dbReference type="EMBL" id="GBRH01255958">
    <property type="protein sequence ID" value="JAD41937.1"/>
    <property type="molecule type" value="Transcribed_RNA"/>
</dbReference>
<organism evidence="2">
    <name type="scientific">Arundo donax</name>
    <name type="common">Giant reed</name>
    <name type="synonym">Donax arundinaceus</name>
    <dbReference type="NCBI Taxonomy" id="35708"/>
    <lineage>
        <taxon>Eukaryota</taxon>
        <taxon>Viridiplantae</taxon>
        <taxon>Streptophyta</taxon>
        <taxon>Embryophyta</taxon>
        <taxon>Tracheophyta</taxon>
        <taxon>Spermatophyta</taxon>
        <taxon>Magnoliopsida</taxon>
        <taxon>Liliopsida</taxon>
        <taxon>Poales</taxon>
        <taxon>Poaceae</taxon>
        <taxon>PACMAD clade</taxon>
        <taxon>Arundinoideae</taxon>
        <taxon>Arundineae</taxon>
        <taxon>Arundo</taxon>
    </lineage>
</organism>
<dbReference type="AlphaFoldDB" id="A0A0A9A4H1"/>
<reference evidence="2" key="2">
    <citation type="journal article" date="2015" name="Data Brief">
        <title>Shoot transcriptome of the giant reed, Arundo donax.</title>
        <authorList>
            <person name="Barrero R.A."/>
            <person name="Guerrero F.D."/>
            <person name="Moolhuijzen P."/>
            <person name="Goolsby J.A."/>
            <person name="Tidwell J."/>
            <person name="Bellgard S.E."/>
            <person name="Bellgard M.I."/>
        </authorList>
    </citation>
    <scope>NUCLEOTIDE SEQUENCE</scope>
    <source>
        <tissue evidence="2">Shoot tissue taken approximately 20 cm above the soil surface</tissue>
    </source>
</reference>
<feature type="region of interest" description="Disordered" evidence="1">
    <location>
        <begin position="72"/>
        <end position="96"/>
    </location>
</feature>
<reference evidence="2" key="1">
    <citation type="submission" date="2014-09" db="EMBL/GenBank/DDBJ databases">
        <authorList>
            <person name="Magalhaes I.L.F."/>
            <person name="Oliveira U."/>
            <person name="Santos F.R."/>
            <person name="Vidigal T.H.D.A."/>
            <person name="Brescovit A.D."/>
            <person name="Santos A.J."/>
        </authorList>
    </citation>
    <scope>NUCLEOTIDE SEQUENCE</scope>
    <source>
        <tissue evidence="2">Shoot tissue taken approximately 20 cm above the soil surface</tissue>
    </source>
</reference>
<sequence>MSFKHSHACAVVSCSRKWSSQPYPVSSSSGPTRMAAPAALACAMDSLTLRRLVSKSIAHWFRLQVATRSSLILPPESGAPPPPPLPLRPPKSRATA</sequence>
<name>A0A0A9A4H1_ARUDO</name>
<accession>A0A0A9A4H1</accession>
<evidence type="ECO:0000313" key="2">
    <source>
        <dbReference type="EMBL" id="JAD41937.1"/>
    </source>
</evidence>
<feature type="compositionally biased region" description="Pro residues" evidence="1">
    <location>
        <begin position="77"/>
        <end position="89"/>
    </location>
</feature>
<proteinExistence type="predicted"/>